<comment type="caution">
    <text evidence="1">The sequence shown here is derived from an EMBL/GenBank/DDBJ whole genome shotgun (WGS) entry which is preliminary data.</text>
</comment>
<organism evidence="1 2">
    <name type="scientific">Gimesia maris</name>
    <dbReference type="NCBI Taxonomy" id="122"/>
    <lineage>
        <taxon>Bacteria</taxon>
        <taxon>Pseudomonadati</taxon>
        <taxon>Planctomycetota</taxon>
        <taxon>Planctomycetia</taxon>
        <taxon>Planctomycetales</taxon>
        <taxon>Planctomycetaceae</taxon>
        <taxon>Gimesia</taxon>
    </lineage>
</organism>
<dbReference type="Proteomes" id="UP000263642">
    <property type="component" value="Unassembled WGS sequence"/>
</dbReference>
<evidence type="ECO:0000313" key="1">
    <source>
        <dbReference type="EMBL" id="HCO21680.1"/>
    </source>
</evidence>
<name>A0A3D3R222_9PLAN</name>
<gene>
    <name evidence="1" type="ORF">DIT97_00890</name>
</gene>
<sequence>MMKFFVLFVLFWGVLLGTALSLDSGEERQEIPVDQSFGNFEEYESKEELKKRESTLFLFGTITVDFLPDKSIDCSVHEAFLFPPLVDAGPNCTRAPPLSAC</sequence>
<protein>
    <submittedName>
        <fullName evidence="1">Uncharacterized protein</fullName>
    </submittedName>
</protein>
<accession>A0A3D3R222</accession>
<evidence type="ECO:0000313" key="2">
    <source>
        <dbReference type="Proteomes" id="UP000263642"/>
    </source>
</evidence>
<dbReference type="EMBL" id="DQAY01000008">
    <property type="protein sequence ID" value="HCO21680.1"/>
    <property type="molecule type" value="Genomic_DNA"/>
</dbReference>
<dbReference type="AlphaFoldDB" id="A0A3D3R222"/>
<proteinExistence type="predicted"/>
<reference evidence="1 2" key="1">
    <citation type="journal article" date="2018" name="Nat. Biotechnol.">
        <title>A standardized bacterial taxonomy based on genome phylogeny substantially revises the tree of life.</title>
        <authorList>
            <person name="Parks D.H."/>
            <person name="Chuvochina M."/>
            <person name="Waite D.W."/>
            <person name="Rinke C."/>
            <person name="Skarshewski A."/>
            <person name="Chaumeil P.A."/>
            <person name="Hugenholtz P."/>
        </authorList>
    </citation>
    <scope>NUCLEOTIDE SEQUENCE [LARGE SCALE GENOMIC DNA]</scope>
    <source>
        <strain evidence="1">UBA9375</strain>
    </source>
</reference>